<gene>
    <name evidence="14" type="ORF">SAMN05421850_105238</name>
</gene>
<keyword evidence="5 13" id="KW-0812">Transmembrane</keyword>
<dbReference type="EMBL" id="FNEB01000005">
    <property type="protein sequence ID" value="SDI80587.1"/>
    <property type="molecule type" value="Genomic_DNA"/>
</dbReference>
<accession>A0A1G8NKE6</accession>
<dbReference type="STRING" id="490829.SAMN05421850_105238"/>
<dbReference type="SUPFAM" id="SSF161084">
    <property type="entry name" value="MAPEG domain-like"/>
    <property type="match status" value="1"/>
</dbReference>
<proteinExistence type="predicted"/>
<dbReference type="EC" id="2.5.1.18" evidence="3"/>
<evidence type="ECO:0000256" key="10">
    <source>
        <dbReference type="ARBA" id="ARBA00038540"/>
    </source>
</evidence>
<dbReference type="RefSeq" id="WP_090028840.1">
    <property type="nucleotide sequence ID" value="NZ_FNEB01000005.1"/>
</dbReference>
<dbReference type="Pfam" id="PF01124">
    <property type="entry name" value="MAPEG"/>
    <property type="match status" value="1"/>
</dbReference>
<keyword evidence="6" id="KW-0256">Endoplasmic reticulum</keyword>
<evidence type="ECO:0000256" key="2">
    <source>
        <dbReference type="ARBA" id="ARBA00004477"/>
    </source>
</evidence>
<keyword evidence="8" id="KW-0007">Acetylation</keyword>
<dbReference type="GO" id="GO:0016020">
    <property type="term" value="C:membrane"/>
    <property type="evidence" value="ECO:0007669"/>
    <property type="project" value="InterPro"/>
</dbReference>
<evidence type="ECO:0000256" key="8">
    <source>
        <dbReference type="ARBA" id="ARBA00022990"/>
    </source>
</evidence>
<evidence type="ECO:0000256" key="4">
    <source>
        <dbReference type="ARBA" id="ARBA00022679"/>
    </source>
</evidence>
<dbReference type="OrthoDB" id="6365081at2"/>
<evidence type="ECO:0000256" key="13">
    <source>
        <dbReference type="SAM" id="Phobius"/>
    </source>
</evidence>
<comment type="catalytic activity">
    <reaction evidence="12">
        <text>RX + glutathione = an S-substituted glutathione + a halide anion + H(+)</text>
        <dbReference type="Rhea" id="RHEA:16437"/>
        <dbReference type="ChEBI" id="CHEBI:15378"/>
        <dbReference type="ChEBI" id="CHEBI:16042"/>
        <dbReference type="ChEBI" id="CHEBI:17792"/>
        <dbReference type="ChEBI" id="CHEBI:57925"/>
        <dbReference type="ChEBI" id="CHEBI:90779"/>
        <dbReference type="EC" id="2.5.1.18"/>
    </reaction>
    <physiologicalReaction direction="left-to-right" evidence="12">
        <dbReference type="Rhea" id="RHEA:16438"/>
    </physiologicalReaction>
</comment>
<evidence type="ECO:0000256" key="1">
    <source>
        <dbReference type="ARBA" id="ARBA00003701"/>
    </source>
</evidence>
<name>A0A1G8NKE6_9RHOB</name>
<dbReference type="InterPro" id="IPR040162">
    <property type="entry name" value="MGST1-like"/>
</dbReference>
<dbReference type="Gene3D" id="1.20.120.550">
    <property type="entry name" value="Membrane associated eicosanoid/glutathione metabolism-like domain"/>
    <property type="match status" value="1"/>
</dbReference>
<evidence type="ECO:0000256" key="11">
    <source>
        <dbReference type="ARBA" id="ARBA00039397"/>
    </source>
</evidence>
<keyword evidence="4 14" id="KW-0808">Transferase</keyword>
<comment type="function">
    <text evidence="1">Conjugation of reduced glutathione to a wide number of exogenous and endogenous hydrophobic electrophiles.</text>
</comment>
<dbReference type="InterPro" id="IPR023352">
    <property type="entry name" value="MAPEG-like_dom_sf"/>
</dbReference>
<keyword evidence="9 13" id="KW-0472">Membrane</keyword>
<evidence type="ECO:0000256" key="6">
    <source>
        <dbReference type="ARBA" id="ARBA00022824"/>
    </source>
</evidence>
<feature type="transmembrane region" description="Helical" evidence="13">
    <location>
        <begin position="133"/>
        <end position="152"/>
    </location>
</feature>
<dbReference type="GO" id="GO:0004364">
    <property type="term" value="F:glutathione transferase activity"/>
    <property type="evidence" value="ECO:0007669"/>
    <property type="project" value="UniProtKB-EC"/>
</dbReference>
<sequence length="154" mass="17332">MTALSPENPVFTTYAIVSALLVLKVMGQGWMTVYRMMTAKAGFASPEDMQTGPLNRAPHPGQLDLNDYVDRSRRMHRNDLENIPAFWMAGFLFVISEPALWLAQSLMFGFLAARLGHFAAYASRQSHEMRASFYTIGSLIVIYMAVHGLWVLSR</sequence>
<organism evidence="14 15">
    <name type="scientific">Lutimaribacter saemankumensis</name>
    <dbReference type="NCBI Taxonomy" id="490829"/>
    <lineage>
        <taxon>Bacteria</taxon>
        <taxon>Pseudomonadati</taxon>
        <taxon>Pseudomonadota</taxon>
        <taxon>Alphaproteobacteria</taxon>
        <taxon>Rhodobacterales</taxon>
        <taxon>Roseobacteraceae</taxon>
        <taxon>Lutimaribacter</taxon>
    </lineage>
</organism>
<keyword evidence="7 13" id="KW-1133">Transmembrane helix</keyword>
<protein>
    <recommendedName>
        <fullName evidence="11">Microsomal glutathione S-transferase 1</fullName>
        <ecNumber evidence="3">2.5.1.18</ecNumber>
    </recommendedName>
</protein>
<dbReference type="PANTHER" id="PTHR10689:SF6">
    <property type="entry name" value="MICROSOMAL GLUTATHIONE S-TRANSFERASE 1"/>
    <property type="match status" value="1"/>
</dbReference>
<feature type="transmembrane region" description="Helical" evidence="13">
    <location>
        <begin position="12"/>
        <end position="33"/>
    </location>
</feature>
<reference evidence="14 15" key="1">
    <citation type="submission" date="2016-10" db="EMBL/GenBank/DDBJ databases">
        <authorList>
            <person name="de Groot N.N."/>
        </authorList>
    </citation>
    <scope>NUCLEOTIDE SEQUENCE [LARGE SCALE GENOMIC DNA]</scope>
    <source>
        <strain evidence="14 15">DSM 28010</strain>
    </source>
</reference>
<keyword evidence="15" id="KW-1185">Reference proteome</keyword>
<comment type="subunit">
    <text evidence="10">Homotrimer; The trimer binds only one molecule of glutathione.</text>
</comment>
<evidence type="ECO:0000256" key="12">
    <source>
        <dbReference type="ARBA" id="ARBA00049385"/>
    </source>
</evidence>
<comment type="subcellular location">
    <subcellularLocation>
        <location evidence="2">Endoplasmic reticulum membrane</location>
        <topology evidence="2">Multi-pass membrane protein</topology>
    </subcellularLocation>
</comment>
<dbReference type="Proteomes" id="UP000199340">
    <property type="component" value="Unassembled WGS sequence"/>
</dbReference>
<evidence type="ECO:0000256" key="5">
    <source>
        <dbReference type="ARBA" id="ARBA00022692"/>
    </source>
</evidence>
<dbReference type="InterPro" id="IPR001129">
    <property type="entry name" value="Membr-assoc_MAPEG"/>
</dbReference>
<evidence type="ECO:0000313" key="14">
    <source>
        <dbReference type="EMBL" id="SDI80587.1"/>
    </source>
</evidence>
<feature type="transmembrane region" description="Helical" evidence="13">
    <location>
        <begin position="80"/>
        <end position="96"/>
    </location>
</feature>
<evidence type="ECO:0000256" key="7">
    <source>
        <dbReference type="ARBA" id="ARBA00022989"/>
    </source>
</evidence>
<evidence type="ECO:0000313" key="15">
    <source>
        <dbReference type="Proteomes" id="UP000199340"/>
    </source>
</evidence>
<evidence type="ECO:0000256" key="3">
    <source>
        <dbReference type="ARBA" id="ARBA00012452"/>
    </source>
</evidence>
<evidence type="ECO:0000256" key="9">
    <source>
        <dbReference type="ARBA" id="ARBA00023136"/>
    </source>
</evidence>
<dbReference type="AlphaFoldDB" id="A0A1G8NKE6"/>
<dbReference type="PANTHER" id="PTHR10689">
    <property type="entry name" value="MICROSOMAL GLUTATHIONE S-TRANSFERASE 1"/>
    <property type="match status" value="1"/>
</dbReference>